<name>A0A1H8S5X2_9BACI</name>
<protein>
    <submittedName>
        <fullName evidence="4">N-acetylmuramoyl-L-alanine amidase</fullName>
    </submittedName>
</protein>
<dbReference type="InterPro" id="IPR014234">
    <property type="entry name" value="Spore_CwlD"/>
</dbReference>
<keyword evidence="5" id="KW-1185">Reference proteome</keyword>
<dbReference type="Gene3D" id="3.40.630.40">
    <property type="entry name" value="Zn-dependent exopeptidases"/>
    <property type="match status" value="1"/>
</dbReference>
<dbReference type="RefSeq" id="WP_091499575.1">
    <property type="nucleotide sequence ID" value="NZ_FODJ01000012.1"/>
</dbReference>
<gene>
    <name evidence="4" type="ORF">SAMN04488134_1125</name>
</gene>
<dbReference type="SUPFAM" id="SSF53187">
    <property type="entry name" value="Zn-dependent exopeptidases"/>
    <property type="match status" value="1"/>
</dbReference>
<dbReference type="Proteomes" id="UP000199300">
    <property type="component" value="Unassembled WGS sequence"/>
</dbReference>
<sequence>MMKLFKYVLWLIGLGLLIYLITFPYEGTIRSTEWLNLPLANQVIVLDPGHGGMDGGAVGADDTLEKDIALTVSFYLRDYLQQAGATVYLTRESDRDLATEGTSGVSQRKVEDIKNRVVFMEEIDPDLFLTIHLNALPSNQWRGAQTFYHPNRPDSKQLAESIQAEIKTSLNNTNREALAINSVYVLKHANRPAALVEIGFLSHPEERELLKDTAYQDQMAASVYYGILRYLSEVSE</sequence>
<evidence type="ECO:0000256" key="1">
    <source>
        <dbReference type="ARBA" id="ARBA00022801"/>
    </source>
</evidence>
<dbReference type="GO" id="GO:0009253">
    <property type="term" value="P:peptidoglycan catabolic process"/>
    <property type="evidence" value="ECO:0007669"/>
    <property type="project" value="InterPro"/>
</dbReference>
<dbReference type="PANTHER" id="PTHR30404">
    <property type="entry name" value="N-ACETYLMURAMOYL-L-ALANINE AMIDASE"/>
    <property type="match status" value="1"/>
</dbReference>
<evidence type="ECO:0000256" key="2">
    <source>
        <dbReference type="SAM" id="Phobius"/>
    </source>
</evidence>
<dbReference type="EMBL" id="FODJ01000012">
    <property type="protein sequence ID" value="SEO74081.1"/>
    <property type="molecule type" value="Genomic_DNA"/>
</dbReference>
<organism evidence="4 5">
    <name type="scientific">Amphibacillus marinus</name>
    <dbReference type="NCBI Taxonomy" id="872970"/>
    <lineage>
        <taxon>Bacteria</taxon>
        <taxon>Bacillati</taxon>
        <taxon>Bacillota</taxon>
        <taxon>Bacilli</taxon>
        <taxon>Bacillales</taxon>
        <taxon>Bacillaceae</taxon>
        <taxon>Amphibacillus</taxon>
    </lineage>
</organism>
<dbReference type="PANTHER" id="PTHR30404:SF0">
    <property type="entry name" value="N-ACETYLMURAMOYL-L-ALANINE AMIDASE AMIC"/>
    <property type="match status" value="1"/>
</dbReference>
<evidence type="ECO:0000313" key="5">
    <source>
        <dbReference type="Proteomes" id="UP000199300"/>
    </source>
</evidence>
<feature type="domain" description="MurNAc-LAA" evidence="3">
    <location>
        <begin position="117"/>
        <end position="228"/>
    </location>
</feature>
<dbReference type="GO" id="GO:0030288">
    <property type="term" value="C:outer membrane-bounded periplasmic space"/>
    <property type="evidence" value="ECO:0007669"/>
    <property type="project" value="TreeGrafter"/>
</dbReference>
<dbReference type="NCBIfam" id="TIGR02883">
    <property type="entry name" value="spore_cwlD"/>
    <property type="match status" value="1"/>
</dbReference>
<dbReference type="GO" id="GO:0008745">
    <property type="term" value="F:N-acetylmuramoyl-L-alanine amidase activity"/>
    <property type="evidence" value="ECO:0007669"/>
    <property type="project" value="InterPro"/>
</dbReference>
<proteinExistence type="predicted"/>
<dbReference type="STRING" id="872970.SAMN04488134_1125"/>
<feature type="transmembrane region" description="Helical" evidence="2">
    <location>
        <begin position="7"/>
        <end position="25"/>
    </location>
</feature>
<keyword evidence="2" id="KW-0812">Transmembrane</keyword>
<dbReference type="OrthoDB" id="9806267at2"/>
<dbReference type="CDD" id="cd02696">
    <property type="entry name" value="MurNAc-LAA"/>
    <property type="match status" value="1"/>
</dbReference>
<reference evidence="4 5" key="1">
    <citation type="submission" date="2016-10" db="EMBL/GenBank/DDBJ databases">
        <authorList>
            <person name="de Groot N.N."/>
        </authorList>
    </citation>
    <scope>NUCLEOTIDE SEQUENCE [LARGE SCALE GENOMIC DNA]</scope>
    <source>
        <strain evidence="4 5">CGMCC 1.10434</strain>
    </source>
</reference>
<keyword evidence="2" id="KW-0472">Membrane</keyword>
<dbReference type="InterPro" id="IPR050695">
    <property type="entry name" value="N-acetylmuramoyl_amidase_3"/>
</dbReference>
<dbReference type="AlphaFoldDB" id="A0A1H8S5X2"/>
<keyword evidence="1" id="KW-0378">Hydrolase</keyword>
<keyword evidence="2" id="KW-1133">Transmembrane helix</keyword>
<accession>A0A1H8S5X2</accession>
<dbReference type="SMART" id="SM00646">
    <property type="entry name" value="Ami_3"/>
    <property type="match status" value="1"/>
</dbReference>
<dbReference type="Pfam" id="PF01520">
    <property type="entry name" value="Amidase_3"/>
    <property type="match status" value="1"/>
</dbReference>
<evidence type="ECO:0000259" key="3">
    <source>
        <dbReference type="SMART" id="SM00646"/>
    </source>
</evidence>
<dbReference type="InterPro" id="IPR002508">
    <property type="entry name" value="MurNAc-LAA_cat"/>
</dbReference>
<evidence type="ECO:0000313" key="4">
    <source>
        <dbReference type="EMBL" id="SEO74081.1"/>
    </source>
</evidence>